<proteinExistence type="predicted"/>
<sequence length="303" mass="34221">MDPLAGPLRLKHLDFDGAIHIWWQNPSTSQLPSRDPVFFVNTNGQTGVPLTDIQSWAPALESLMNPDQICHLVGHKIVFGFPGIDERYPKVADTPLTLRDIFISVWGHARTAFKMGTFETGEFVGPRYSEIRKFSVGPNHPSYRLAWHDMYLHSLVYVGPSLWQAVFLDGAAVQNADGASATIYNYNDIFVMTPAVMDLPSPDPIMFRHVDGTVGIPFLDLNAADFGASYLLNGDQEAWVSDKEWRLVFSMWPEHGDRVLIMPKSEDQGEPFTIRHIFMAVWRQSRIAFNVSDFQLLIQKTPS</sequence>
<dbReference type="Proteomes" id="UP000076798">
    <property type="component" value="Unassembled WGS sequence"/>
</dbReference>
<protein>
    <submittedName>
        <fullName evidence="1">Uncharacterized protein</fullName>
    </submittedName>
</protein>
<name>A0A165YIN9_9AGAM</name>
<keyword evidence="2" id="KW-1185">Reference proteome</keyword>
<evidence type="ECO:0000313" key="1">
    <source>
        <dbReference type="EMBL" id="KZT33289.1"/>
    </source>
</evidence>
<evidence type="ECO:0000313" key="2">
    <source>
        <dbReference type="Proteomes" id="UP000076798"/>
    </source>
</evidence>
<reference evidence="1 2" key="1">
    <citation type="journal article" date="2016" name="Mol. Biol. Evol.">
        <title>Comparative Genomics of Early-Diverging Mushroom-Forming Fungi Provides Insights into the Origins of Lignocellulose Decay Capabilities.</title>
        <authorList>
            <person name="Nagy L.G."/>
            <person name="Riley R."/>
            <person name="Tritt A."/>
            <person name="Adam C."/>
            <person name="Daum C."/>
            <person name="Floudas D."/>
            <person name="Sun H."/>
            <person name="Yadav J.S."/>
            <person name="Pangilinan J."/>
            <person name="Larsson K.H."/>
            <person name="Matsuura K."/>
            <person name="Barry K."/>
            <person name="Labutti K."/>
            <person name="Kuo R."/>
            <person name="Ohm R.A."/>
            <person name="Bhattacharya S.S."/>
            <person name="Shirouzu T."/>
            <person name="Yoshinaga Y."/>
            <person name="Martin F.M."/>
            <person name="Grigoriev I.V."/>
            <person name="Hibbett D.S."/>
        </authorList>
    </citation>
    <scope>NUCLEOTIDE SEQUENCE [LARGE SCALE GENOMIC DNA]</scope>
    <source>
        <strain evidence="1 2">HHB10207 ss-3</strain>
    </source>
</reference>
<dbReference type="EMBL" id="KV428251">
    <property type="protein sequence ID" value="KZT33289.1"/>
    <property type="molecule type" value="Genomic_DNA"/>
</dbReference>
<accession>A0A165YIN9</accession>
<organism evidence="1 2">
    <name type="scientific">Sistotremastrum suecicum HHB10207 ss-3</name>
    <dbReference type="NCBI Taxonomy" id="1314776"/>
    <lineage>
        <taxon>Eukaryota</taxon>
        <taxon>Fungi</taxon>
        <taxon>Dikarya</taxon>
        <taxon>Basidiomycota</taxon>
        <taxon>Agaricomycotina</taxon>
        <taxon>Agaricomycetes</taxon>
        <taxon>Sistotremastrales</taxon>
        <taxon>Sistotremastraceae</taxon>
        <taxon>Sistotremastrum</taxon>
    </lineage>
</organism>
<gene>
    <name evidence="1" type="ORF">SISSUDRAFT_1037142</name>
</gene>
<dbReference type="AlphaFoldDB" id="A0A165YIN9"/>